<reference evidence="5 6" key="1">
    <citation type="journal article" date="2012" name="J. Bacteriol.">
        <title>Draft Genome Sequence of Vibrio fischeri SR5, a Strain Isolated from the Light Organ of the Mediterranean Squid Sepiola robusta.</title>
        <authorList>
            <person name="Gyllborg M.C."/>
            <person name="Sahl J.W."/>
            <person name="Cronin D.C.III."/>
            <person name="Rasko D.A."/>
            <person name="Mandel M.J."/>
        </authorList>
    </citation>
    <scope>NUCLEOTIDE SEQUENCE [LARGE SCALE GENOMIC DNA]</scope>
    <source>
        <strain evidence="5 6">SR5</strain>
    </source>
</reference>
<accession>A0AAV3ENP2</accession>
<dbReference type="Gene3D" id="3.40.1410.10">
    <property type="entry name" value="Chorismate lyase-like"/>
    <property type="match status" value="1"/>
</dbReference>
<name>A0AAV3ENP2_ALIFS</name>
<dbReference type="RefSeq" id="WP_005423873.1">
    <property type="nucleotide sequence ID" value="NZ_CM001401.1"/>
</dbReference>
<evidence type="ECO:0000313" key="6">
    <source>
        <dbReference type="Proteomes" id="UP000004521"/>
    </source>
</evidence>
<dbReference type="SUPFAM" id="SSF46785">
    <property type="entry name" value="Winged helix' DNA-binding domain"/>
    <property type="match status" value="1"/>
</dbReference>
<dbReference type="InterPro" id="IPR000524">
    <property type="entry name" value="Tscrpt_reg_HTH_GntR"/>
</dbReference>
<evidence type="ECO:0000256" key="2">
    <source>
        <dbReference type="ARBA" id="ARBA00023125"/>
    </source>
</evidence>
<dbReference type="GO" id="GO:0003700">
    <property type="term" value="F:DNA-binding transcription factor activity"/>
    <property type="evidence" value="ECO:0007669"/>
    <property type="project" value="InterPro"/>
</dbReference>
<keyword evidence="3" id="KW-0804">Transcription</keyword>
<sequence length="235" mass="27054">MKKYELVVQDIISKICQHSINHKLPPERDLSEIYGLSRFTIRKALAKLEAIGIVKAKLGSGYFVNTSVMGTPLIYNSITENSFDEMSYKKIKLNKKLPDQQDKQIFSIGDDDYIWNIRRLRLIHNKVIQIEDAKIPVRLFPDMNEKIIESSLQKHALSIGLKIDSYLTSYQAISVSKEDSVLIDCKKNTAAMNITNRGFLKNGELFIVSNIIDINYQCTYHTPFNNESIDYRDKK</sequence>
<evidence type="ECO:0000256" key="1">
    <source>
        <dbReference type="ARBA" id="ARBA00023015"/>
    </source>
</evidence>
<dbReference type="Proteomes" id="UP000004521">
    <property type="component" value="Chromosome II"/>
</dbReference>
<dbReference type="SMART" id="SM00866">
    <property type="entry name" value="UTRA"/>
    <property type="match status" value="1"/>
</dbReference>
<dbReference type="EMBL" id="AHIH01000013">
    <property type="protein sequence ID" value="EHN68508.1"/>
    <property type="molecule type" value="Genomic_DNA"/>
</dbReference>
<dbReference type="PRINTS" id="PR00035">
    <property type="entry name" value="HTHGNTR"/>
</dbReference>
<evidence type="ECO:0000256" key="3">
    <source>
        <dbReference type="ARBA" id="ARBA00023163"/>
    </source>
</evidence>
<dbReference type="Pfam" id="PF07702">
    <property type="entry name" value="UTRA"/>
    <property type="match status" value="1"/>
</dbReference>
<dbReference type="GO" id="GO:0045892">
    <property type="term" value="P:negative regulation of DNA-templated transcription"/>
    <property type="evidence" value="ECO:0007669"/>
    <property type="project" value="TreeGrafter"/>
</dbReference>
<dbReference type="InterPro" id="IPR036388">
    <property type="entry name" value="WH-like_DNA-bd_sf"/>
</dbReference>
<protein>
    <submittedName>
        <fullName evidence="5">GntR family transcriptional regulator</fullName>
    </submittedName>
</protein>
<keyword evidence="2" id="KW-0238">DNA-binding</keyword>
<dbReference type="InterPro" id="IPR036390">
    <property type="entry name" value="WH_DNA-bd_sf"/>
</dbReference>
<dbReference type="InterPro" id="IPR011663">
    <property type="entry name" value="UTRA"/>
</dbReference>
<comment type="caution">
    <text evidence="5">The sequence shown here is derived from an EMBL/GenBank/DDBJ whole genome shotgun (WGS) entry which is preliminary data.</text>
</comment>
<dbReference type="InterPro" id="IPR028978">
    <property type="entry name" value="Chorismate_lyase_/UTRA_dom_sf"/>
</dbReference>
<dbReference type="SMART" id="SM00345">
    <property type="entry name" value="HTH_GNTR"/>
    <property type="match status" value="1"/>
</dbReference>
<feature type="domain" description="HTH gntR-type" evidence="4">
    <location>
        <begin position="1"/>
        <end position="67"/>
    </location>
</feature>
<evidence type="ECO:0000259" key="4">
    <source>
        <dbReference type="PROSITE" id="PS50949"/>
    </source>
</evidence>
<dbReference type="PANTHER" id="PTHR44846">
    <property type="entry name" value="MANNOSYL-D-GLYCERATE TRANSPORT/METABOLISM SYSTEM REPRESSOR MNGR-RELATED"/>
    <property type="match status" value="1"/>
</dbReference>
<dbReference type="InterPro" id="IPR050679">
    <property type="entry name" value="Bact_HTH_transcr_reg"/>
</dbReference>
<evidence type="ECO:0000313" key="5">
    <source>
        <dbReference type="EMBL" id="EHN68508.1"/>
    </source>
</evidence>
<dbReference type="GO" id="GO:0003677">
    <property type="term" value="F:DNA binding"/>
    <property type="evidence" value="ECO:0007669"/>
    <property type="project" value="UniProtKB-KW"/>
</dbReference>
<dbReference type="SUPFAM" id="SSF64288">
    <property type="entry name" value="Chorismate lyase-like"/>
    <property type="match status" value="1"/>
</dbReference>
<dbReference type="Pfam" id="PF00392">
    <property type="entry name" value="GntR"/>
    <property type="match status" value="1"/>
</dbReference>
<keyword evidence="1" id="KW-0805">Transcription regulation</keyword>
<organism evidence="5 6">
    <name type="scientific">Aliivibrio fischeri SR5</name>
    <dbReference type="NCBI Taxonomy" id="1088719"/>
    <lineage>
        <taxon>Bacteria</taxon>
        <taxon>Pseudomonadati</taxon>
        <taxon>Pseudomonadota</taxon>
        <taxon>Gammaproteobacteria</taxon>
        <taxon>Vibrionales</taxon>
        <taxon>Vibrionaceae</taxon>
        <taxon>Aliivibrio</taxon>
    </lineage>
</organism>
<gene>
    <name evidence="5" type="ORF">VFSR5_A1093</name>
</gene>
<dbReference type="PANTHER" id="PTHR44846:SF5">
    <property type="entry name" value="HTH-TYPE TRANSCRIPTIONAL REGULATOR GMUR"/>
    <property type="match status" value="1"/>
</dbReference>
<dbReference type="CDD" id="cd07377">
    <property type="entry name" value="WHTH_GntR"/>
    <property type="match status" value="1"/>
</dbReference>
<dbReference type="Gene3D" id="1.10.10.10">
    <property type="entry name" value="Winged helix-like DNA-binding domain superfamily/Winged helix DNA-binding domain"/>
    <property type="match status" value="1"/>
</dbReference>
<dbReference type="AlphaFoldDB" id="A0AAV3ENP2"/>
<proteinExistence type="predicted"/>
<dbReference type="PROSITE" id="PS50949">
    <property type="entry name" value="HTH_GNTR"/>
    <property type="match status" value="1"/>
</dbReference>